<evidence type="ECO:0000256" key="1">
    <source>
        <dbReference type="SAM" id="MobiDB-lite"/>
    </source>
</evidence>
<evidence type="ECO:0000313" key="3">
    <source>
        <dbReference type="EMBL" id="PSN72579.1"/>
    </source>
</evidence>
<dbReference type="Proteomes" id="UP000240883">
    <property type="component" value="Unassembled WGS sequence"/>
</dbReference>
<accession>A0A2T2P4M4</accession>
<dbReference type="InterPro" id="IPR012317">
    <property type="entry name" value="Poly(ADP-ribose)pol_cat_dom"/>
</dbReference>
<dbReference type="AlphaFoldDB" id="A0A2T2P4M4"/>
<dbReference type="GO" id="GO:0003950">
    <property type="term" value="F:NAD+ poly-ADP-ribosyltransferase activity"/>
    <property type="evidence" value="ECO:0007669"/>
    <property type="project" value="InterPro"/>
</dbReference>
<protein>
    <recommendedName>
        <fullName evidence="2">PARP catalytic domain-containing protein</fullName>
    </recommendedName>
</protein>
<dbReference type="SUPFAM" id="SSF56399">
    <property type="entry name" value="ADP-ribosylation"/>
    <property type="match status" value="1"/>
</dbReference>
<gene>
    <name evidence="3" type="ORF">BS50DRAFT_485106</name>
</gene>
<dbReference type="OrthoDB" id="10256774at2759"/>
<sequence length="502" mass="57037">MEIIEANIPQEVNYRGYVPFQTYTFGFNEIELKISVDLANTKTPLTSHVVNENFALSRKVIDGLRWALRDIIKTELVAHEECLTLFGSGLMVLRLLEETTSHIQDYRQAIAPKASKCKENYWDVRKPTHIAPLLNQELKMKGVDLDTVHGAATQILGKTPAQICHDILPEWRIMHCENIMRNNLKDRFFRFQKDLSAKLMEANLQELKPCVPIEHRRTRDGQATKEQLVEYLTKPRLTFHGTRRDLVPSIVQNGFLKPGDVNPITKQPLPIANGSAYGQGIYSSPEAWYALMYSQGSDKPTKPSEMPGLKLLVCATIMGRTAVLGHEDKWTEQMEPWPGADSHVNQSQWAYIVFNSAQILPCYVLHLDWAGEDDDEVYNFVSSFANKPPRSHRRYTDAGISPGEKQRKKEERIAKGQKFFAGGFGPIAGNRLVIEDVAEVDDDEEDYGDYQSIRINAQFSNTSIWDDDWGKGVETRISWDLEGETAIDEYADARKGTIKKAF</sequence>
<feature type="region of interest" description="Disordered" evidence="1">
    <location>
        <begin position="388"/>
        <end position="409"/>
    </location>
</feature>
<dbReference type="EMBL" id="KZ678130">
    <property type="protein sequence ID" value="PSN72579.1"/>
    <property type="molecule type" value="Genomic_DNA"/>
</dbReference>
<keyword evidence="4" id="KW-1185">Reference proteome</keyword>
<dbReference type="Pfam" id="PF00644">
    <property type="entry name" value="PARP"/>
    <property type="match status" value="1"/>
</dbReference>
<evidence type="ECO:0000259" key="2">
    <source>
        <dbReference type="Pfam" id="PF00644"/>
    </source>
</evidence>
<name>A0A2T2P4M4_CORCC</name>
<organism evidence="3 4">
    <name type="scientific">Corynespora cassiicola Philippines</name>
    <dbReference type="NCBI Taxonomy" id="1448308"/>
    <lineage>
        <taxon>Eukaryota</taxon>
        <taxon>Fungi</taxon>
        <taxon>Dikarya</taxon>
        <taxon>Ascomycota</taxon>
        <taxon>Pezizomycotina</taxon>
        <taxon>Dothideomycetes</taxon>
        <taxon>Pleosporomycetidae</taxon>
        <taxon>Pleosporales</taxon>
        <taxon>Corynesporascaceae</taxon>
        <taxon>Corynespora</taxon>
    </lineage>
</organism>
<dbReference type="Gene3D" id="3.90.228.10">
    <property type="match status" value="1"/>
</dbReference>
<proteinExistence type="predicted"/>
<reference evidence="3 4" key="1">
    <citation type="journal article" date="2018" name="Front. Microbiol.">
        <title>Genome-Wide Analysis of Corynespora cassiicola Leaf Fall Disease Putative Effectors.</title>
        <authorList>
            <person name="Lopez D."/>
            <person name="Ribeiro S."/>
            <person name="Label P."/>
            <person name="Fumanal B."/>
            <person name="Venisse J.S."/>
            <person name="Kohler A."/>
            <person name="de Oliveira R.R."/>
            <person name="Labutti K."/>
            <person name="Lipzen A."/>
            <person name="Lail K."/>
            <person name="Bauer D."/>
            <person name="Ohm R.A."/>
            <person name="Barry K.W."/>
            <person name="Spatafora J."/>
            <person name="Grigoriev I.V."/>
            <person name="Martin F.M."/>
            <person name="Pujade-Renaud V."/>
        </authorList>
    </citation>
    <scope>NUCLEOTIDE SEQUENCE [LARGE SCALE GENOMIC DNA]</scope>
    <source>
        <strain evidence="3 4">Philippines</strain>
    </source>
</reference>
<feature type="domain" description="PARP catalytic" evidence="2">
    <location>
        <begin position="218"/>
        <end position="331"/>
    </location>
</feature>
<evidence type="ECO:0000313" key="4">
    <source>
        <dbReference type="Proteomes" id="UP000240883"/>
    </source>
</evidence>